<dbReference type="Proteomes" id="UP000006276">
    <property type="component" value="Chromosome"/>
</dbReference>
<protein>
    <submittedName>
        <fullName evidence="1">Uncharacterized protein</fullName>
    </submittedName>
</protein>
<name>J9QU21_RIEAN</name>
<dbReference type="HOGENOM" id="CLU_2331880_0_0_10"/>
<dbReference type="PATRIC" id="fig|1228997.3.peg.2131"/>
<keyword evidence="2" id="KW-1185">Reference proteome</keyword>
<dbReference type="KEGG" id="rag:B739_2129"/>
<evidence type="ECO:0000313" key="1">
    <source>
        <dbReference type="EMBL" id="AFR36711.1"/>
    </source>
</evidence>
<dbReference type="EMBL" id="CP003787">
    <property type="protein sequence ID" value="AFR36711.1"/>
    <property type="molecule type" value="Genomic_DNA"/>
</dbReference>
<evidence type="ECO:0000313" key="2">
    <source>
        <dbReference type="Proteomes" id="UP000006276"/>
    </source>
</evidence>
<accession>J9QU21</accession>
<proteinExistence type="predicted"/>
<reference evidence="1 2" key="1">
    <citation type="submission" date="2012-09" db="EMBL/GenBank/DDBJ databases">
        <title>Riemerella anatipestifer vaccine strains.</title>
        <authorList>
            <person name="Chun C.A."/>
            <person name="Shu W.M."/>
            <person name="Kang Z.D."/>
            <person name="Jia W.X."/>
        </authorList>
    </citation>
    <scope>NUCLEOTIDE SEQUENCE [LARGE SCALE GENOMIC DNA]</scope>
    <source>
        <strain evidence="1 2">RA-CH-1</strain>
    </source>
</reference>
<gene>
    <name evidence="1" type="ORF">B739_2129</name>
</gene>
<organism evidence="1 2">
    <name type="scientific">Riemerella anatipestifer RA-CH-1</name>
    <dbReference type="NCBI Taxonomy" id="1228997"/>
    <lineage>
        <taxon>Bacteria</taxon>
        <taxon>Pseudomonadati</taxon>
        <taxon>Bacteroidota</taxon>
        <taxon>Flavobacteriia</taxon>
        <taxon>Flavobacteriales</taxon>
        <taxon>Weeksellaceae</taxon>
        <taxon>Riemerella</taxon>
    </lineage>
</organism>
<dbReference type="AlphaFoldDB" id="J9QU21"/>
<sequence>MTEILKNFIETQNWIFAKTYAQTYPHEYIVQERVDNQLFLELAEFIDKNGYEEYFYNKKQIYLDYNGFTYWHMENIINRCVVEDTYHIRKINGRLPKN</sequence>